<dbReference type="GO" id="GO:0000278">
    <property type="term" value="P:mitotic cell cycle"/>
    <property type="evidence" value="ECO:0007669"/>
    <property type="project" value="TreeGrafter"/>
</dbReference>
<dbReference type="GO" id="GO:0005516">
    <property type="term" value="F:calmodulin binding"/>
    <property type="evidence" value="ECO:0007669"/>
    <property type="project" value="UniProtKB-KW"/>
</dbReference>
<dbReference type="SUPFAM" id="SSF48371">
    <property type="entry name" value="ARM repeat"/>
    <property type="match status" value="1"/>
</dbReference>
<dbReference type="InterPro" id="IPR036872">
    <property type="entry name" value="CH_dom_sf"/>
</dbReference>
<dbReference type="Gene3D" id="1.10.418.10">
    <property type="entry name" value="Calponin-like domain"/>
    <property type="match status" value="2"/>
</dbReference>
<evidence type="ECO:0000256" key="2">
    <source>
        <dbReference type="ARBA" id="ARBA00022490"/>
    </source>
</evidence>
<organism evidence="6 7">
    <name type="scientific">Trichinella papuae</name>
    <dbReference type="NCBI Taxonomy" id="268474"/>
    <lineage>
        <taxon>Eukaryota</taxon>
        <taxon>Metazoa</taxon>
        <taxon>Ecdysozoa</taxon>
        <taxon>Nematoda</taxon>
        <taxon>Enoplea</taxon>
        <taxon>Dorylaimia</taxon>
        <taxon>Trichinellida</taxon>
        <taxon>Trichinellidae</taxon>
        <taxon>Trichinella</taxon>
    </lineage>
</organism>
<evidence type="ECO:0000256" key="3">
    <source>
        <dbReference type="ARBA" id="ARBA00022860"/>
    </source>
</evidence>
<evidence type="ECO:0000259" key="5">
    <source>
        <dbReference type="PROSITE" id="PS50021"/>
    </source>
</evidence>
<dbReference type="OrthoDB" id="5870774at2759"/>
<accession>A0A0V1MS46</accession>
<dbReference type="GO" id="GO:0000922">
    <property type="term" value="C:spindle pole"/>
    <property type="evidence" value="ECO:0007669"/>
    <property type="project" value="TreeGrafter"/>
</dbReference>
<proteinExistence type="predicted"/>
<dbReference type="GO" id="GO:0005737">
    <property type="term" value="C:cytoplasm"/>
    <property type="evidence" value="ECO:0007669"/>
    <property type="project" value="UniProtKB-SubCell"/>
</dbReference>
<dbReference type="PROSITE" id="PS50021">
    <property type="entry name" value="CH"/>
    <property type="match status" value="1"/>
</dbReference>
<dbReference type="InterPro" id="IPR001715">
    <property type="entry name" value="CH_dom"/>
</dbReference>
<dbReference type="PANTHER" id="PTHR22706">
    <property type="entry name" value="ASSEMBLY FACTOR FOR SPINDLE MICROTUBULES"/>
    <property type="match status" value="1"/>
</dbReference>
<gene>
    <name evidence="6" type="primary">ASPM</name>
    <name evidence="6" type="ORF">T10_3371</name>
</gene>
<dbReference type="Gene3D" id="2.60.40.10">
    <property type="entry name" value="Immunoglobulins"/>
    <property type="match status" value="1"/>
</dbReference>
<evidence type="ECO:0000256" key="4">
    <source>
        <dbReference type="ARBA" id="ARBA00023054"/>
    </source>
</evidence>
<name>A0A0V1MS46_9BILA</name>
<evidence type="ECO:0000256" key="1">
    <source>
        <dbReference type="ARBA" id="ARBA00004496"/>
    </source>
</evidence>
<dbReference type="GO" id="GO:0007051">
    <property type="term" value="P:spindle organization"/>
    <property type="evidence" value="ECO:0007669"/>
    <property type="project" value="TreeGrafter"/>
</dbReference>
<comment type="subcellular location">
    <subcellularLocation>
        <location evidence="1">Cytoplasm</location>
    </subcellularLocation>
</comment>
<dbReference type="InterPro" id="IPR013783">
    <property type="entry name" value="Ig-like_fold"/>
</dbReference>
<keyword evidence="2" id="KW-0963">Cytoplasm</keyword>
<dbReference type="InterPro" id="IPR016024">
    <property type="entry name" value="ARM-type_fold"/>
</dbReference>
<dbReference type="Pfam" id="PF00307">
    <property type="entry name" value="CH"/>
    <property type="match status" value="1"/>
</dbReference>
<dbReference type="Proteomes" id="UP000054843">
    <property type="component" value="Unassembled WGS sequence"/>
</dbReference>
<dbReference type="CDD" id="cd21223">
    <property type="entry name" value="CH_ASPM_rpt1"/>
    <property type="match status" value="1"/>
</dbReference>
<dbReference type="PANTHER" id="PTHR22706:SF1">
    <property type="entry name" value="ASSEMBLY FACTOR FOR SPINDLE MICROTUBULES"/>
    <property type="match status" value="1"/>
</dbReference>
<dbReference type="EMBL" id="JYDO01000048">
    <property type="protein sequence ID" value="KRZ74554.1"/>
    <property type="molecule type" value="Genomic_DNA"/>
</dbReference>
<comment type="caution">
    <text evidence="6">The sequence shown here is derived from an EMBL/GenBank/DDBJ whole genome shotgun (WGS) entry which is preliminary data.</text>
</comment>
<dbReference type="SUPFAM" id="SSF47576">
    <property type="entry name" value="Calponin-homology domain, CH-domain"/>
    <property type="match status" value="1"/>
</dbReference>
<dbReference type="InterPro" id="IPR031549">
    <property type="entry name" value="ASH"/>
</dbReference>
<sequence length="1952" mass="221091">MASFALYSPSQSPVRLELTHFSRTSILSFGSITFGKTAQQSFLVVNNKHCDQQFFFDLSSVNRTDISIDNDAALVPAKGEIECVVKWKPTETGNFRLSLPLKVTMFPSDDDEYLDVPIRYCLRATLVGSCVLPQQISIKQKKVPLCMQEIPMKCVQSNKSNVKMARQFESEKLSARPNKIQANSNSQQLVRKDANFKLPFAEHVFTTFLNHLLTQDFITDDSNSEATQVNFTKIFSSSSASVSPKAAVKRRVSLKQYAAVQQLNLLRLSASKAFCEVRAVVYRVCQAVEKGKILVRRDVAVHRDQGIMRFIIKLLLSVHPLWLRIGLEVVYSEIIELDGDCTVRGLISFIRFRMLSDPELLKQYGIAHVRNIYKNDYQPAISKFFLQKFLSLFIFLDFAKQKRLIKQDPCLFNPNSKYKTIRDVLIALNKEILSGEGNLFKTLAAVGYVPKYEQAWYDEKPLAIENLAVDLRDGLALTRLAAMFTENPGLVTNLRGPPISRLQKLHNVQLALDNFRLANINIGDVDVASIVGGNCDKTMALLWRLILHKVGLEFPDEVVQSPLMPEIISLRRSLRMKNSPEAKKMLNIKLHKKMTISELFICWLGCIAAHYGIEVDNLNLSLADGRVLCCTINYYLPSVLPVDVIKFETSMTTSRESFIPPNELKFNEKSNHMLFQKSIREIGHVPDFFEFDRLQNLEYTDERIWILCLNSLATVLFTLRREQQAACVIQKAWKTFLHKNRQQVVEKDEYATVESDGHFNEHLLIQNDEQLKIEENEKCIIDEMPFDEKEKGETCAVGIVDENDKMECGDNLPMEIETLIEFQACCRRKLVLNNFLQQYKSDSGNESERSDEEQCVKELLNAQSDQNADALECLIKEEVVQQQDYVYCSDVKSNSSLLDADECKVENSYAVRDVKDESSLFENNIINLNRNQSVIANESVCLLETNVAAHKQNELMKPTLGDQKSKKPEFQSTSSFLLNLSDIQDALPTVDEVKSISLADIPRIIIEECCSPAETTASILSSSMSAPQYSGSSGSGFAELDAGNEADCAALPSLLIEKLPKFDDLLEMFQFRPFEEKHYSPLNFHERQKPLYKSTTVLSLSNENFEDLIHFSDESGQSSAALLSNDGASSAKCDVSSENLLNMQMSWNCNYEQTDQTEADLKPSNDEVIAFNEPGNVAAVTDCTDLSMGPTESLFCSDLCNQNFIALKTDKSVSLMEAVDNLKHLTEIPHEEAFLANQTSMNNIAVDCLSPARFDNLMDTAKFDSASVGENAAEVNVEFHNLTSTKSSHDQTISASLFAAFVESDFERTHESTVNFNQSSPIYRRIEIPNLNEKCTPTGIVNEDADTTVQVATFMESDLERTHESTANFKQSFPIYRRIEIPNLHEKCTPTGIVNEDADTTVQVATFMESDLERTHESTANFKQSFPIYRRIEIPNLHEKCTPTGIVNEDADTTVQVATFMESDLERTHESTVNFNKSFPIYRRIEIPNLHEKCTPTGIVNEDADTTVQVATFMESDLERTHESTVNFNQSSPIYRRIEIPNLYEKCTPTGIVTEDADTVVQVEPTARSSECGSSPDNSEKKLNITETSNLSDKENIDDFSEDFVSKEIEDYFETPSLRSMRSAIEVDSKFQMTPYVAECERLANKNDSLSFNFLKLSSTDFETPKQNCLHNSSSSYSDILNASARNIFEEIMSAEAKKKKKPDGISRRIPCLTLQQHVMDSIIEQENYLDTEMPVLQNDTLLHKNKNFKIVTEHDEISNLLKTIVKSDRLVCIENAVKRLTELSGKSEDMCKRMVQLDCTKKLLALLNRLNRSFSSSIIIGMVMKCLKHITSHQSTMKSVTESVDWFQSLARQLIYFKDTKPSDIFCNIATIFCQLSVLDVAQAAFQENPQFVNRFEHIRKHISKRHKWLVKKCESTSSSLTENLQLRDSALQLEALKALYSRYELSKTHQ</sequence>
<protein>
    <submittedName>
        <fullName evidence="6">Abnormal spindle-like microcephaly-associated protein</fullName>
    </submittedName>
</protein>
<reference evidence="6 7" key="1">
    <citation type="submission" date="2015-01" db="EMBL/GenBank/DDBJ databases">
        <title>Evolution of Trichinella species and genotypes.</title>
        <authorList>
            <person name="Korhonen P.K."/>
            <person name="Edoardo P."/>
            <person name="Giuseppe L.R."/>
            <person name="Gasser R.B."/>
        </authorList>
    </citation>
    <scope>NUCLEOTIDE SEQUENCE [LARGE SCALE GENOMIC DNA]</scope>
    <source>
        <strain evidence="6">ISS1980</strain>
    </source>
</reference>
<evidence type="ECO:0000313" key="6">
    <source>
        <dbReference type="EMBL" id="KRZ74554.1"/>
    </source>
</evidence>
<dbReference type="InterPro" id="IPR051185">
    <property type="entry name" value="ASPM"/>
</dbReference>
<keyword evidence="7" id="KW-1185">Reference proteome</keyword>
<keyword evidence="4" id="KW-0175">Coiled coil</keyword>
<dbReference type="Gene3D" id="1.25.10.10">
    <property type="entry name" value="Leucine-rich Repeat Variant"/>
    <property type="match status" value="1"/>
</dbReference>
<keyword evidence="3" id="KW-0112">Calmodulin-binding</keyword>
<dbReference type="GO" id="GO:0051295">
    <property type="term" value="P:establishment of meiotic spindle localization"/>
    <property type="evidence" value="ECO:0007669"/>
    <property type="project" value="TreeGrafter"/>
</dbReference>
<evidence type="ECO:0000313" key="7">
    <source>
        <dbReference type="Proteomes" id="UP000054843"/>
    </source>
</evidence>
<dbReference type="STRING" id="268474.A0A0V1MS46"/>
<dbReference type="CDD" id="cd21224">
    <property type="entry name" value="CH_ASPM_rpt2"/>
    <property type="match status" value="1"/>
</dbReference>
<dbReference type="Pfam" id="PF15780">
    <property type="entry name" value="ASH"/>
    <property type="match status" value="1"/>
</dbReference>
<feature type="domain" description="Calponin-homology (CH)" evidence="5">
    <location>
        <begin position="419"/>
        <end position="550"/>
    </location>
</feature>
<dbReference type="InterPro" id="IPR011989">
    <property type="entry name" value="ARM-like"/>
</dbReference>